<dbReference type="SUPFAM" id="SSF53335">
    <property type="entry name" value="S-adenosyl-L-methionine-dependent methyltransferases"/>
    <property type="match status" value="1"/>
</dbReference>
<evidence type="ECO:0000313" key="2">
    <source>
        <dbReference type="EMBL" id="AIY65332.1"/>
    </source>
</evidence>
<dbReference type="HOGENOM" id="CLU_070253_0_0_6"/>
<dbReference type="EMBL" id="CP009888">
    <property type="protein sequence ID" value="AIY65332.1"/>
    <property type="molecule type" value="Genomic_DNA"/>
</dbReference>
<sequence length="315" mass="35582">MKDIAILISPVANGAYFNETIDIAQKEFKQCIGEYDLTLNEIGGMQFLQTQLPEQKLEALARLSFVQGIFSYDSGTLTPLSLNTDFNLHSDFVFGSKYKGKTNEILTQLLLNVGLSFCKEKDVSKIKLLDPMCGRGTTLMWAMRYGIKSKGIEQDPNAVLDFRTFAKKWTKLHRQKHELKEGFIGKANKQNKGKFIDFTANGVNTRIINGNATTACDLLKREKQHLIISDIPYGVQHFTTEKTRNPIAVLEECAPQWADLLHKDGICVIAFNKYIPKRKELIAVFEAAGLSALEFEAPHRMSESIFRDVVVLRKN</sequence>
<dbReference type="Proteomes" id="UP000030341">
    <property type="component" value="Chromosome 1"/>
</dbReference>
<keyword evidence="3" id="KW-1185">Reference proteome</keyword>
<dbReference type="STRING" id="1348114.OM33_09345"/>
<dbReference type="AlphaFoldDB" id="A0A0A7EH71"/>
<dbReference type="RefSeq" id="WP_038641117.1">
    <property type="nucleotide sequence ID" value="NZ_CP009888.1"/>
</dbReference>
<name>A0A0A7EH71_9GAMM</name>
<evidence type="ECO:0000313" key="3">
    <source>
        <dbReference type="Proteomes" id="UP000030341"/>
    </source>
</evidence>
<evidence type="ECO:0000259" key="1">
    <source>
        <dbReference type="Pfam" id="PF01170"/>
    </source>
</evidence>
<dbReference type="InterPro" id="IPR000241">
    <property type="entry name" value="RlmKL-like_Mtase"/>
</dbReference>
<dbReference type="eggNOG" id="COG0863">
    <property type="taxonomic scope" value="Bacteria"/>
</dbReference>
<proteinExistence type="predicted"/>
<protein>
    <recommendedName>
        <fullName evidence="1">Ribosomal RNA large subunit methyltransferase K/L-like methyltransferase domain-containing protein</fullName>
    </recommendedName>
</protein>
<gene>
    <name evidence="2" type="ORF">OM33_09345</name>
</gene>
<dbReference type="InterPro" id="IPR029063">
    <property type="entry name" value="SAM-dependent_MTases_sf"/>
</dbReference>
<reference evidence="2 3" key="1">
    <citation type="submission" date="2014-11" db="EMBL/GenBank/DDBJ databases">
        <title>Complete Genome Sequence of Pseudoalteromonas sp. Strain OCN003 Isolated from Kaneohe Bay, Oahu, Hawaii.</title>
        <authorList>
            <person name="Beurmann S."/>
            <person name="Videau P."/>
            <person name="Ushijima B."/>
            <person name="Smith A.M."/>
            <person name="Aeby G.S."/>
            <person name="Callahan S.M."/>
            <person name="Belcaid M."/>
        </authorList>
    </citation>
    <scope>NUCLEOTIDE SEQUENCE [LARGE SCALE GENOMIC DNA]</scope>
    <source>
        <strain evidence="2 3">OCN003</strain>
    </source>
</reference>
<organism evidence="2 3">
    <name type="scientific">Pseudoalteromonas piratica</name>
    <dbReference type="NCBI Taxonomy" id="1348114"/>
    <lineage>
        <taxon>Bacteria</taxon>
        <taxon>Pseudomonadati</taxon>
        <taxon>Pseudomonadota</taxon>
        <taxon>Gammaproteobacteria</taxon>
        <taxon>Alteromonadales</taxon>
        <taxon>Pseudoalteromonadaceae</taxon>
        <taxon>Pseudoalteromonas</taxon>
    </lineage>
</organism>
<dbReference type="OrthoDB" id="1637728at2"/>
<dbReference type="Pfam" id="PF01170">
    <property type="entry name" value="UPF0020"/>
    <property type="match status" value="1"/>
</dbReference>
<feature type="domain" description="Ribosomal RNA large subunit methyltransferase K/L-like methyltransferase" evidence="1">
    <location>
        <begin position="127"/>
        <end position="273"/>
    </location>
</feature>
<dbReference type="Gene3D" id="3.40.50.150">
    <property type="entry name" value="Vaccinia Virus protein VP39"/>
    <property type="match status" value="1"/>
</dbReference>
<accession>A0A0A7EH71</accession>
<dbReference type="KEGG" id="pseo:OM33_09345"/>